<gene>
    <name evidence="2" type="ORF">SSLN_LOCUS18062</name>
</gene>
<evidence type="ECO:0000256" key="1">
    <source>
        <dbReference type="SAM" id="MobiDB-lite"/>
    </source>
</evidence>
<reference evidence="4" key="1">
    <citation type="submission" date="2016-06" db="UniProtKB">
        <authorList>
            <consortium name="WormBaseParasite"/>
        </authorList>
    </citation>
    <scope>IDENTIFICATION</scope>
</reference>
<proteinExistence type="predicted"/>
<sequence>VVNTPVATSSWYPTLTRGSSKPATPRATATTGGLNQVKVSGVACVSTTGRFAPFPLLFPLSRPPLSSSQPTPLSPPTSTPPPPLTLLPPLSLLLSFSFTSSLLSFSSRFPPSPQSKKSYNEGNMQSGRRPSPTPWDPSKVWWHAQGRLRPRQTPAPSPISGLLDSVMTPGSGGGGEDIAVDAAQVYYHLNLIHTKVTVPAPPAVEHTADLVVINGRTVVCK</sequence>
<dbReference type="Proteomes" id="UP000275846">
    <property type="component" value="Unassembled WGS sequence"/>
</dbReference>
<dbReference type="WBParaSite" id="SSLN_0001874601-mRNA-1">
    <property type="protein sequence ID" value="SSLN_0001874601-mRNA-1"/>
    <property type="gene ID" value="SSLN_0001874601"/>
</dbReference>
<feature type="region of interest" description="Disordered" evidence="1">
    <location>
        <begin position="65"/>
        <end position="84"/>
    </location>
</feature>
<feature type="compositionally biased region" description="Pro residues" evidence="1">
    <location>
        <begin position="72"/>
        <end position="84"/>
    </location>
</feature>
<name>A0A183TNL5_SCHSO</name>
<feature type="region of interest" description="Disordered" evidence="1">
    <location>
        <begin position="1"/>
        <end position="30"/>
    </location>
</feature>
<dbReference type="EMBL" id="UYSU01043622">
    <property type="protein sequence ID" value="VDM04448.1"/>
    <property type="molecule type" value="Genomic_DNA"/>
</dbReference>
<evidence type="ECO:0000313" key="3">
    <source>
        <dbReference type="Proteomes" id="UP000275846"/>
    </source>
</evidence>
<reference evidence="2 3" key="2">
    <citation type="submission" date="2018-11" db="EMBL/GenBank/DDBJ databases">
        <authorList>
            <consortium name="Pathogen Informatics"/>
        </authorList>
    </citation>
    <scope>NUCLEOTIDE SEQUENCE [LARGE SCALE GENOMIC DNA]</scope>
    <source>
        <strain evidence="2 3">NST_G2</strain>
    </source>
</reference>
<evidence type="ECO:0000313" key="2">
    <source>
        <dbReference type="EMBL" id="VDM04448.1"/>
    </source>
</evidence>
<feature type="compositionally biased region" description="Polar residues" evidence="1">
    <location>
        <begin position="1"/>
        <end position="21"/>
    </location>
</feature>
<feature type="region of interest" description="Disordered" evidence="1">
    <location>
        <begin position="107"/>
        <end position="137"/>
    </location>
</feature>
<accession>A0A183TNL5</accession>
<feature type="compositionally biased region" description="Polar residues" evidence="1">
    <location>
        <begin position="116"/>
        <end position="128"/>
    </location>
</feature>
<keyword evidence="3" id="KW-1185">Reference proteome</keyword>
<protein>
    <submittedName>
        <fullName evidence="4">Galectin domain-containing protein</fullName>
    </submittedName>
</protein>
<organism evidence="4">
    <name type="scientific">Schistocephalus solidus</name>
    <name type="common">Tapeworm</name>
    <dbReference type="NCBI Taxonomy" id="70667"/>
    <lineage>
        <taxon>Eukaryota</taxon>
        <taxon>Metazoa</taxon>
        <taxon>Spiralia</taxon>
        <taxon>Lophotrochozoa</taxon>
        <taxon>Platyhelminthes</taxon>
        <taxon>Cestoda</taxon>
        <taxon>Eucestoda</taxon>
        <taxon>Diphyllobothriidea</taxon>
        <taxon>Diphyllobothriidae</taxon>
        <taxon>Schistocephalus</taxon>
    </lineage>
</organism>
<evidence type="ECO:0000313" key="4">
    <source>
        <dbReference type="WBParaSite" id="SSLN_0001874601-mRNA-1"/>
    </source>
</evidence>
<dbReference type="AlphaFoldDB" id="A0A183TNL5"/>